<dbReference type="PANTHER" id="PTHR21573:SF0">
    <property type="entry name" value="ER MEMBRANE PROTEIN COMPLEX SUBUNIT 1"/>
    <property type="match status" value="1"/>
</dbReference>
<keyword evidence="6" id="KW-0256">Endoplasmic reticulum</keyword>
<dbReference type="InterPro" id="IPR026895">
    <property type="entry name" value="EMC1"/>
</dbReference>
<gene>
    <name evidence="13" type="ORF">RFI_14487</name>
</gene>
<dbReference type="GO" id="GO:0034975">
    <property type="term" value="P:protein folding in endoplasmic reticulum"/>
    <property type="evidence" value="ECO:0007669"/>
    <property type="project" value="TreeGrafter"/>
</dbReference>
<feature type="transmembrane region" description="Helical" evidence="11">
    <location>
        <begin position="915"/>
        <end position="936"/>
    </location>
</feature>
<evidence type="ECO:0000256" key="10">
    <source>
        <dbReference type="SAM" id="MobiDB-lite"/>
    </source>
</evidence>
<evidence type="ECO:0000256" key="3">
    <source>
        <dbReference type="ARBA" id="ARBA00020824"/>
    </source>
</evidence>
<evidence type="ECO:0000313" key="14">
    <source>
        <dbReference type="Proteomes" id="UP000023152"/>
    </source>
</evidence>
<evidence type="ECO:0000256" key="6">
    <source>
        <dbReference type="ARBA" id="ARBA00022824"/>
    </source>
</evidence>
<keyword evidence="5" id="KW-0732">Signal</keyword>
<dbReference type="AlphaFoldDB" id="X6N9X1"/>
<keyword evidence="4 11" id="KW-0812">Transmembrane</keyword>
<comment type="similarity">
    <text evidence="2">Belongs to the EMC1 family.</text>
</comment>
<dbReference type="Pfam" id="PF07774">
    <property type="entry name" value="EMC1_C"/>
    <property type="match status" value="1"/>
</dbReference>
<feature type="domain" description="ER membrane protein complex subunit 1 C-terminal" evidence="12">
    <location>
        <begin position="799"/>
        <end position="1037"/>
    </location>
</feature>
<feature type="transmembrane region" description="Helical" evidence="11">
    <location>
        <begin position="700"/>
        <end position="718"/>
    </location>
</feature>
<evidence type="ECO:0000256" key="2">
    <source>
        <dbReference type="ARBA" id="ARBA00007904"/>
    </source>
</evidence>
<evidence type="ECO:0000256" key="9">
    <source>
        <dbReference type="ARBA" id="ARBA00023180"/>
    </source>
</evidence>
<evidence type="ECO:0000256" key="7">
    <source>
        <dbReference type="ARBA" id="ARBA00022989"/>
    </source>
</evidence>
<dbReference type="EMBL" id="ASPP01010529">
    <property type="protein sequence ID" value="ETO22708.1"/>
    <property type="molecule type" value="Genomic_DNA"/>
</dbReference>
<accession>X6N9X1</accession>
<dbReference type="InterPro" id="IPR011678">
    <property type="entry name" value="EMC1_C"/>
</dbReference>
<sequence length="1082" mass="123959">MDDGALEWESAQYNSQNTANLRVVKYKYIIYMYMCMYDCVFEYSQLTTLQSLTEFKADMVKIARNNKEYDILTIDSNDMLTLFGYDSSISWKSLPLLSNFPDHSNDAEYEQVFREGHAHRMIVRPTKPVSTSSASSSSEEKPTDGEKPTYDVWIATWTLQAKVVISHVVIDAFRQMKFVKQSSVLSFSTTPCAAQSIHSLSWLSTEGNSDHLFFLFHCTHNLFLHTVHADTLDTKAIPLKFDVSPKSIRKWDVTYANNKPVLRINGNVLYTFPALDATLHSIPLQIVPLQSPSDSFAFFIFLFFYFFNAVSAKVCGNSHKYVIDFKKGAILRLNEKKPVEYLFANGQEFLQDHGPIERCWSHGSNAIALVTKDFALSFIHLPQDSNKAQLKWVREESLGLPVAVHMFDQTKEDIVCKNEAECEAYYHSTFPSLSQRIVNDLKKLKQNLFSVESLQALPKYAISTFRLLLARIVSKVPVLQMWLPPDFFAEDELVFSSIAFEKVVTVYSQSNKLFGIETETGHTLWSVYLPSVIASDTTPLEPLAFDVVDILKIREHPPHLLIILSDRLQSKSWLMSIGSPFHSNKPSILVQSLSFQVQTAILTSWTLGESGDKIVLLVDSHNKVHIFPENKEAQHTINSNRNSIYFHILDRKQDALMGFGLMANRSNANDLLCNLIWSKSFRNTQERIVDVYTQPHGQQIVNAMLSIVLFFFSYLFTLQNTFFQLSWLCCSKDIAPGTKGRCTRRSDRASRDSDDDSDDDSFTVNRALHVYLIDSVTGRVYTHDYHANAAEPVSLLLYENKFVYSFWNTKTQLSEVLVADMWLNDPNDLNADGHGYVVSSNPLGTENTFSSFNAPLPIITTQAYNYQYGIEKLLCVTNTKYSITNKWILIKLTSGSVVAIDGHFLNSRRPVVDELYVCLFGCLHVIIFIYVLLPFYSKEEHQEEKLRPYLQFLPFNTLTVVSHEYTLNRLKSVISVGSTIESTTLIFGSGLDMFYRRLTPSDTFDRISDDFDFLVLFGMLVGIVVAIVVTKYMGQRYQQFFFFNILRKKMQLLVQKFWFLCFDTLLQTRVRNFEEFHSAFRS</sequence>
<feature type="transmembrane region" description="Helical" evidence="11">
    <location>
        <begin position="1013"/>
        <end position="1033"/>
    </location>
</feature>
<evidence type="ECO:0000259" key="12">
    <source>
        <dbReference type="Pfam" id="PF07774"/>
    </source>
</evidence>
<organism evidence="13 14">
    <name type="scientific">Reticulomyxa filosa</name>
    <dbReference type="NCBI Taxonomy" id="46433"/>
    <lineage>
        <taxon>Eukaryota</taxon>
        <taxon>Sar</taxon>
        <taxon>Rhizaria</taxon>
        <taxon>Retaria</taxon>
        <taxon>Foraminifera</taxon>
        <taxon>Monothalamids</taxon>
        <taxon>Reticulomyxidae</taxon>
        <taxon>Reticulomyxa</taxon>
    </lineage>
</organism>
<evidence type="ECO:0000256" key="8">
    <source>
        <dbReference type="ARBA" id="ARBA00023136"/>
    </source>
</evidence>
<evidence type="ECO:0000256" key="1">
    <source>
        <dbReference type="ARBA" id="ARBA00004115"/>
    </source>
</evidence>
<reference evidence="13 14" key="1">
    <citation type="journal article" date="2013" name="Curr. Biol.">
        <title>The Genome of the Foraminiferan Reticulomyxa filosa.</title>
        <authorList>
            <person name="Glockner G."/>
            <person name="Hulsmann N."/>
            <person name="Schleicher M."/>
            <person name="Noegel A.A."/>
            <person name="Eichinger L."/>
            <person name="Gallinger C."/>
            <person name="Pawlowski J."/>
            <person name="Sierra R."/>
            <person name="Euteneuer U."/>
            <person name="Pillet L."/>
            <person name="Moustafa A."/>
            <person name="Platzer M."/>
            <person name="Groth M."/>
            <person name="Szafranski K."/>
            <person name="Schliwa M."/>
        </authorList>
    </citation>
    <scope>NUCLEOTIDE SEQUENCE [LARGE SCALE GENOMIC DNA]</scope>
</reference>
<evidence type="ECO:0000313" key="13">
    <source>
        <dbReference type="EMBL" id="ETO22708.1"/>
    </source>
</evidence>
<evidence type="ECO:0000256" key="11">
    <source>
        <dbReference type="SAM" id="Phobius"/>
    </source>
</evidence>
<protein>
    <recommendedName>
        <fullName evidence="3">ER membrane protein complex subunit 1</fullName>
    </recommendedName>
</protein>
<keyword evidence="8 11" id="KW-0472">Membrane</keyword>
<dbReference type="PANTHER" id="PTHR21573">
    <property type="entry name" value="ER MEMBRANE PROTEIN COMPLEX SUBUNIT 1"/>
    <property type="match status" value="1"/>
</dbReference>
<feature type="region of interest" description="Disordered" evidence="10">
    <location>
        <begin position="126"/>
        <end position="146"/>
    </location>
</feature>
<comment type="caution">
    <text evidence="13">The sequence shown here is derived from an EMBL/GenBank/DDBJ whole genome shotgun (WGS) entry which is preliminary data.</text>
</comment>
<keyword evidence="9" id="KW-0325">Glycoprotein</keyword>
<evidence type="ECO:0000256" key="5">
    <source>
        <dbReference type="ARBA" id="ARBA00022729"/>
    </source>
</evidence>
<keyword evidence="7 11" id="KW-1133">Transmembrane helix</keyword>
<dbReference type="Proteomes" id="UP000023152">
    <property type="component" value="Unassembled WGS sequence"/>
</dbReference>
<keyword evidence="14" id="KW-1185">Reference proteome</keyword>
<proteinExistence type="inferred from homology"/>
<name>X6N9X1_RETFI</name>
<dbReference type="GO" id="GO:0072546">
    <property type="term" value="C:EMC complex"/>
    <property type="evidence" value="ECO:0007669"/>
    <property type="project" value="InterPro"/>
</dbReference>
<dbReference type="OrthoDB" id="28092at2759"/>
<evidence type="ECO:0000256" key="4">
    <source>
        <dbReference type="ARBA" id="ARBA00022692"/>
    </source>
</evidence>
<feature type="region of interest" description="Disordered" evidence="10">
    <location>
        <begin position="738"/>
        <end position="759"/>
    </location>
</feature>
<comment type="subcellular location">
    <subcellularLocation>
        <location evidence="1">Endoplasmic reticulum membrane</location>
        <topology evidence="1">Single-pass type I membrane protein</topology>
    </subcellularLocation>
</comment>